<dbReference type="Pfam" id="PF07681">
    <property type="entry name" value="DoxX"/>
    <property type="match status" value="1"/>
</dbReference>
<keyword evidence="4 7" id="KW-0812">Transmembrane</keyword>
<feature type="transmembrane region" description="Helical" evidence="7">
    <location>
        <begin position="75"/>
        <end position="99"/>
    </location>
</feature>
<protein>
    <submittedName>
        <fullName evidence="8">DoxX family protein</fullName>
    </submittedName>
</protein>
<evidence type="ECO:0000313" key="9">
    <source>
        <dbReference type="Proteomes" id="UP000278351"/>
    </source>
</evidence>
<feature type="transmembrane region" description="Helical" evidence="7">
    <location>
        <begin position="12"/>
        <end position="33"/>
    </location>
</feature>
<keyword evidence="6 7" id="KW-0472">Membrane</keyword>
<dbReference type="Proteomes" id="UP000278351">
    <property type="component" value="Unassembled WGS sequence"/>
</dbReference>
<gene>
    <name evidence="8" type="ORF">EGT74_08750</name>
</gene>
<dbReference type="GO" id="GO:0005886">
    <property type="term" value="C:plasma membrane"/>
    <property type="evidence" value="ECO:0007669"/>
    <property type="project" value="UniProtKB-SubCell"/>
</dbReference>
<feature type="transmembrane region" description="Helical" evidence="7">
    <location>
        <begin position="111"/>
        <end position="134"/>
    </location>
</feature>
<dbReference type="InterPro" id="IPR051907">
    <property type="entry name" value="DoxX-like_oxidoreductase"/>
</dbReference>
<evidence type="ECO:0000256" key="2">
    <source>
        <dbReference type="ARBA" id="ARBA00006679"/>
    </source>
</evidence>
<dbReference type="RefSeq" id="WP_123846106.1">
    <property type="nucleotide sequence ID" value="NZ_RPDH01000001.1"/>
</dbReference>
<evidence type="ECO:0000313" key="8">
    <source>
        <dbReference type="EMBL" id="RPE13587.1"/>
    </source>
</evidence>
<comment type="subcellular location">
    <subcellularLocation>
        <location evidence="1">Cell membrane</location>
        <topology evidence="1">Multi-pass membrane protein</topology>
    </subcellularLocation>
</comment>
<comment type="caution">
    <text evidence="8">The sequence shown here is derived from an EMBL/GenBank/DDBJ whole genome shotgun (WGS) entry which is preliminary data.</text>
</comment>
<keyword evidence="9" id="KW-1185">Reference proteome</keyword>
<organism evidence="8 9">
    <name type="scientific">Chitinophaga lutea</name>
    <dbReference type="NCBI Taxonomy" id="2488634"/>
    <lineage>
        <taxon>Bacteria</taxon>
        <taxon>Pseudomonadati</taxon>
        <taxon>Bacteroidota</taxon>
        <taxon>Chitinophagia</taxon>
        <taxon>Chitinophagales</taxon>
        <taxon>Chitinophagaceae</taxon>
        <taxon>Chitinophaga</taxon>
    </lineage>
</organism>
<dbReference type="EMBL" id="RPDH01000001">
    <property type="protein sequence ID" value="RPE13587.1"/>
    <property type="molecule type" value="Genomic_DNA"/>
</dbReference>
<comment type="similarity">
    <text evidence="2">Belongs to the DoxX family.</text>
</comment>
<sequence length="146" mass="15729">MGNTLNIDNSKNSNLGLLILRVGIGVLFFVFGWQKIAGGEQVWTGVGSAMSFIGISAWPTFWGLLATIAEFAGGLLLIFGLFTRFAALSLVLTMIVATIMKVASGGGLMEFYSPLTMLLVNIFFLLHGGGVYSLDNYLRSRRQLAA</sequence>
<name>A0A3N4QC90_9BACT</name>
<evidence type="ECO:0000256" key="1">
    <source>
        <dbReference type="ARBA" id="ARBA00004651"/>
    </source>
</evidence>
<accession>A0A3N4QC90</accession>
<dbReference type="InterPro" id="IPR032808">
    <property type="entry name" value="DoxX"/>
</dbReference>
<dbReference type="OrthoDB" id="9813193at2"/>
<keyword evidence="3" id="KW-1003">Cell membrane</keyword>
<evidence type="ECO:0000256" key="6">
    <source>
        <dbReference type="ARBA" id="ARBA00023136"/>
    </source>
</evidence>
<dbReference type="AlphaFoldDB" id="A0A3N4QC90"/>
<evidence type="ECO:0000256" key="3">
    <source>
        <dbReference type="ARBA" id="ARBA00022475"/>
    </source>
</evidence>
<dbReference type="PANTHER" id="PTHR33452:SF1">
    <property type="entry name" value="INNER MEMBRANE PROTEIN YPHA-RELATED"/>
    <property type="match status" value="1"/>
</dbReference>
<dbReference type="PANTHER" id="PTHR33452">
    <property type="entry name" value="OXIDOREDUCTASE CATD-RELATED"/>
    <property type="match status" value="1"/>
</dbReference>
<evidence type="ECO:0000256" key="4">
    <source>
        <dbReference type="ARBA" id="ARBA00022692"/>
    </source>
</evidence>
<evidence type="ECO:0000256" key="5">
    <source>
        <dbReference type="ARBA" id="ARBA00022989"/>
    </source>
</evidence>
<feature type="transmembrane region" description="Helical" evidence="7">
    <location>
        <begin position="45"/>
        <end position="68"/>
    </location>
</feature>
<evidence type="ECO:0000256" key="7">
    <source>
        <dbReference type="SAM" id="Phobius"/>
    </source>
</evidence>
<keyword evidence="5 7" id="KW-1133">Transmembrane helix</keyword>
<proteinExistence type="inferred from homology"/>
<reference evidence="8 9" key="1">
    <citation type="submission" date="2018-11" db="EMBL/GenBank/DDBJ databases">
        <title>Chitinophaga lutea sp.nov., isolate from arsenic contaminated soil.</title>
        <authorList>
            <person name="Zong Y."/>
        </authorList>
    </citation>
    <scope>NUCLEOTIDE SEQUENCE [LARGE SCALE GENOMIC DNA]</scope>
    <source>
        <strain evidence="8 9">ZY74</strain>
    </source>
</reference>